<proteinExistence type="predicted"/>
<evidence type="ECO:0000256" key="1">
    <source>
        <dbReference type="SAM" id="MobiDB-lite"/>
    </source>
</evidence>
<organism evidence="2 3">
    <name type="scientific">Lacticaseibacillus saniviri JCM 17471 = DSM 24301</name>
    <dbReference type="NCBI Taxonomy" id="1293598"/>
    <lineage>
        <taxon>Bacteria</taxon>
        <taxon>Bacillati</taxon>
        <taxon>Bacillota</taxon>
        <taxon>Bacilli</taxon>
        <taxon>Lactobacillales</taxon>
        <taxon>Lactobacillaceae</taxon>
        <taxon>Lacticaseibacillus</taxon>
    </lineage>
</organism>
<reference evidence="2 3" key="1">
    <citation type="journal article" date="2015" name="Genome Announc.">
        <title>Expanding the biotechnology potential of lactobacilli through comparative genomics of 213 strains and associated genera.</title>
        <authorList>
            <person name="Sun Z."/>
            <person name="Harris H.M."/>
            <person name="McCann A."/>
            <person name="Guo C."/>
            <person name="Argimon S."/>
            <person name="Zhang W."/>
            <person name="Yang X."/>
            <person name="Jeffery I.B."/>
            <person name="Cooney J.C."/>
            <person name="Kagawa T.F."/>
            <person name="Liu W."/>
            <person name="Song Y."/>
            <person name="Salvetti E."/>
            <person name="Wrobel A."/>
            <person name="Rasinkangas P."/>
            <person name="Parkhill J."/>
            <person name="Rea M.C."/>
            <person name="O'Sullivan O."/>
            <person name="Ritari J."/>
            <person name="Douillard F.P."/>
            <person name="Paul Ross R."/>
            <person name="Yang R."/>
            <person name="Briner A.E."/>
            <person name="Felis G.E."/>
            <person name="de Vos W.M."/>
            <person name="Barrangou R."/>
            <person name="Klaenhammer T.R."/>
            <person name="Caufield P.W."/>
            <person name="Cui Y."/>
            <person name="Zhang H."/>
            <person name="O'Toole P.W."/>
        </authorList>
    </citation>
    <scope>NUCLEOTIDE SEQUENCE [LARGE SCALE GENOMIC DNA]</scope>
    <source>
        <strain evidence="2 3">DSM 24301</strain>
    </source>
</reference>
<accession>A0A0R2MXF7</accession>
<dbReference type="Proteomes" id="UP000050969">
    <property type="component" value="Unassembled WGS sequence"/>
</dbReference>
<name>A0A0R2MXF7_9LACO</name>
<feature type="compositionally biased region" description="Polar residues" evidence="1">
    <location>
        <begin position="451"/>
        <end position="462"/>
    </location>
</feature>
<gene>
    <name evidence="2" type="ORF">IV56_GL001098</name>
</gene>
<feature type="region of interest" description="Disordered" evidence="1">
    <location>
        <begin position="441"/>
        <end position="480"/>
    </location>
</feature>
<dbReference type="NCBIfam" id="TIGR01538">
    <property type="entry name" value="portal_SPP1"/>
    <property type="match status" value="1"/>
</dbReference>
<sequence>MGVAIDRELAGNIENPSYEVLNYAIEQLTKSKDRFDKLFDYYNGKQSILDRNTVQMQTKTANVMINHAKYTTDMIVGFMTGNPISIAAGKGKDIQPVLDALDLMDINSHDAELEKDLSVFGTAYEVAYLSVGADVDGQAITVPRVEKIDPRGIVMVTDDTVEKTPLFAVHVLEKQDLQGNSKGYLITVYTSHWIIKYRTKNGSELSDGNLVRKPDVQAHYFGKVPVIEYRNNEERQGDFEQTIPLIDAYNLLQSDRLTDKENFVDAILVLYGFKLDDQANVGDGIIEAPAKGGMGDGGAAVEWLTKTFNETEINVLSQSLLDDIHKTTYVPNMNDKNFMGNVSGEAMKYKLFGLLQLLATKQRYLTRGIQQRLQLLQNILATKGQACDVSGATIQVVPNIPVNMSDTINNIKNASGYVPEQIALSWLPGPDSPDEMIAMLDEEKRKAAQRTAESMGTMSQSNYDDERGSESNDSSEDDDM</sequence>
<comment type="caution">
    <text evidence="2">The sequence shown here is derived from an EMBL/GenBank/DDBJ whole genome shotgun (WGS) entry which is preliminary data.</text>
</comment>
<evidence type="ECO:0000313" key="2">
    <source>
        <dbReference type="EMBL" id="KRO16509.1"/>
    </source>
</evidence>
<dbReference type="RefSeq" id="WP_054777556.1">
    <property type="nucleotide sequence ID" value="NZ_BBBX01000015.1"/>
</dbReference>
<dbReference type="InterPro" id="IPR021145">
    <property type="entry name" value="Portal_protein_SPP1_Gp6-like"/>
</dbReference>
<dbReference type="InterPro" id="IPR006428">
    <property type="entry name" value="Portal_SPP1-type"/>
</dbReference>
<keyword evidence="3" id="KW-1185">Reference proteome</keyword>
<evidence type="ECO:0000313" key="3">
    <source>
        <dbReference type="Proteomes" id="UP000050969"/>
    </source>
</evidence>
<dbReference type="PATRIC" id="fig|1293598.4.peg.1158"/>
<dbReference type="EMBL" id="JQCE01000037">
    <property type="protein sequence ID" value="KRO16509.1"/>
    <property type="molecule type" value="Genomic_DNA"/>
</dbReference>
<protein>
    <submittedName>
        <fullName evidence="2">SPP1 family phage portal protein</fullName>
    </submittedName>
</protein>
<dbReference type="STRING" id="1293598.IV56_GL001098"/>
<dbReference type="Pfam" id="PF05133">
    <property type="entry name" value="SPP1_portal"/>
    <property type="match status" value="1"/>
</dbReference>
<dbReference type="AlphaFoldDB" id="A0A0R2MXF7"/>